<evidence type="ECO:0000313" key="2">
    <source>
        <dbReference type="Proteomes" id="UP000760668"/>
    </source>
</evidence>
<protein>
    <submittedName>
        <fullName evidence="1">Uncharacterized protein</fullName>
    </submittedName>
</protein>
<gene>
    <name evidence="1" type="ORF">K8V01_00970</name>
</gene>
<name>A0A921MK81_9FIRM</name>
<proteinExistence type="predicted"/>
<accession>A0A921MK81</accession>
<comment type="caution">
    <text evidence="1">The sequence shown here is derived from an EMBL/GenBank/DDBJ whole genome shotgun (WGS) entry which is preliminary data.</text>
</comment>
<reference evidence="1" key="1">
    <citation type="journal article" date="2021" name="PeerJ">
        <title>Extensive microbial diversity within the chicken gut microbiome revealed by metagenomics and culture.</title>
        <authorList>
            <person name="Gilroy R."/>
            <person name="Ravi A."/>
            <person name="Getino M."/>
            <person name="Pursley I."/>
            <person name="Horton D.L."/>
            <person name="Alikhan N.F."/>
            <person name="Baker D."/>
            <person name="Gharbi K."/>
            <person name="Hall N."/>
            <person name="Watson M."/>
            <person name="Adriaenssens E.M."/>
            <person name="Foster-Nyarko E."/>
            <person name="Jarju S."/>
            <person name="Secka A."/>
            <person name="Antonio M."/>
            <person name="Oren A."/>
            <person name="Chaudhuri R.R."/>
            <person name="La Ragione R."/>
            <person name="Hildebrand F."/>
            <person name="Pallen M.J."/>
        </authorList>
    </citation>
    <scope>NUCLEOTIDE SEQUENCE</scope>
    <source>
        <strain evidence="1">CHK179-5677</strain>
    </source>
</reference>
<dbReference type="EMBL" id="DYUC01000010">
    <property type="protein sequence ID" value="HJG85591.1"/>
    <property type="molecule type" value="Genomic_DNA"/>
</dbReference>
<dbReference type="RefSeq" id="WP_294534066.1">
    <property type="nucleotide sequence ID" value="NZ_DYUC01000010.1"/>
</dbReference>
<sequence length="93" mass="9647">MAAPKSNLNDLMKSPEAAALLKNKEALTRIMSSPDTKALMEMLNRQAGGGLKGAADAAMKGDAKALAGIVEHLMQSKEGAEVVGRISGTLPRT</sequence>
<dbReference type="AlphaFoldDB" id="A0A921MK81"/>
<dbReference type="Proteomes" id="UP000760668">
    <property type="component" value="Unassembled WGS sequence"/>
</dbReference>
<organism evidence="1 2">
    <name type="scientific">Pseudoflavonifractor capillosus</name>
    <dbReference type="NCBI Taxonomy" id="106588"/>
    <lineage>
        <taxon>Bacteria</taxon>
        <taxon>Bacillati</taxon>
        <taxon>Bacillota</taxon>
        <taxon>Clostridia</taxon>
        <taxon>Eubacteriales</taxon>
        <taxon>Oscillospiraceae</taxon>
        <taxon>Pseudoflavonifractor</taxon>
    </lineage>
</organism>
<evidence type="ECO:0000313" key="1">
    <source>
        <dbReference type="EMBL" id="HJG85591.1"/>
    </source>
</evidence>
<reference evidence="1" key="2">
    <citation type="submission" date="2021-09" db="EMBL/GenBank/DDBJ databases">
        <authorList>
            <person name="Gilroy R."/>
        </authorList>
    </citation>
    <scope>NUCLEOTIDE SEQUENCE</scope>
    <source>
        <strain evidence="1">CHK179-5677</strain>
    </source>
</reference>